<dbReference type="OrthoDB" id="49422at2759"/>
<organism evidence="2 3">
    <name type="scientific">Seminavis robusta</name>
    <dbReference type="NCBI Taxonomy" id="568900"/>
    <lineage>
        <taxon>Eukaryota</taxon>
        <taxon>Sar</taxon>
        <taxon>Stramenopiles</taxon>
        <taxon>Ochrophyta</taxon>
        <taxon>Bacillariophyta</taxon>
        <taxon>Bacillariophyceae</taxon>
        <taxon>Bacillariophycidae</taxon>
        <taxon>Naviculales</taxon>
        <taxon>Naviculaceae</taxon>
        <taxon>Seminavis</taxon>
    </lineage>
</organism>
<sequence>MSLYALPGPLFAPLQQNHQLATNRSEPKKRVLVDFSKVELDTSLKAPRKALCRNYSDESSTTDHSDLTGYGSSASSSSCSMHDQHLKIRVKDAKLDFYKLARPKANATKTCCRRQPNGRLQRRRQEQAKAAAAEQHTYENALVFELEISFVGRTYTTKRTLQQIAQFRSDLTQDLQIQQQWMERSSKHKNNLPLLDDGSSLSSSTSSTDSNDSTMIPDLPRMSDEGVYGCGFAQMGGMLQSYRPSLEQWFHQVVDHASEADAILADFLWEPLSAKCMDELHSSLTELGPIDE</sequence>
<comment type="caution">
    <text evidence="2">The sequence shown here is derived from an EMBL/GenBank/DDBJ whole genome shotgun (WGS) entry which is preliminary data.</text>
</comment>
<feature type="compositionally biased region" description="Low complexity" evidence="1">
    <location>
        <begin position="191"/>
        <end position="214"/>
    </location>
</feature>
<accession>A0A9N8HYB7</accession>
<evidence type="ECO:0000256" key="1">
    <source>
        <dbReference type="SAM" id="MobiDB-lite"/>
    </source>
</evidence>
<dbReference type="EMBL" id="CAICTM010003880">
    <property type="protein sequence ID" value="CAB9531713.1"/>
    <property type="molecule type" value="Genomic_DNA"/>
</dbReference>
<evidence type="ECO:0000313" key="2">
    <source>
        <dbReference type="EMBL" id="CAB9531713.1"/>
    </source>
</evidence>
<gene>
    <name evidence="2" type="ORF">SEMRO_3882_G351660.1</name>
</gene>
<name>A0A9N8HYB7_9STRA</name>
<proteinExistence type="predicted"/>
<feature type="region of interest" description="Disordered" evidence="1">
    <location>
        <begin position="188"/>
        <end position="217"/>
    </location>
</feature>
<evidence type="ECO:0000313" key="3">
    <source>
        <dbReference type="Proteomes" id="UP001153069"/>
    </source>
</evidence>
<keyword evidence="3" id="KW-1185">Reference proteome</keyword>
<protein>
    <submittedName>
        <fullName evidence="2">Uncharacterized protein</fullName>
    </submittedName>
</protein>
<dbReference type="AlphaFoldDB" id="A0A9N8HYB7"/>
<reference evidence="2" key="1">
    <citation type="submission" date="2020-06" db="EMBL/GenBank/DDBJ databases">
        <authorList>
            <consortium name="Plant Systems Biology data submission"/>
        </authorList>
    </citation>
    <scope>NUCLEOTIDE SEQUENCE</scope>
    <source>
        <strain evidence="2">D6</strain>
    </source>
</reference>
<dbReference type="Proteomes" id="UP001153069">
    <property type="component" value="Unassembled WGS sequence"/>
</dbReference>
<feature type="region of interest" description="Disordered" evidence="1">
    <location>
        <begin position="54"/>
        <end position="77"/>
    </location>
</feature>